<feature type="domain" description="Rad50/SbcC-type AAA" evidence="5">
    <location>
        <begin position="6"/>
        <end position="210"/>
    </location>
</feature>
<dbReference type="EMBL" id="CP065430">
    <property type="protein sequence ID" value="QPO26831.1"/>
    <property type="molecule type" value="Genomic_DNA"/>
</dbReference>
<dbReference type="AlphaFoldDB" id="A0A7T1LAJ5"/>
<feature type="coiled-coil region" evidence="4">
    <location>
        <begin position="485"/>
        <end position="533"/>
    </location>
</feature>
<dbReference type="RefSeq" id="WP_197315081.1">
    <property type="nucleotide sequence ID" value="NZ_CP065430.1"/>
</dbReference>
<feature type="coiled-coil region" evidence="4">
    <location>
        <begin position="392"/>
        <end position="419"/>
    </location>
</feature>
<evidence type="ECO:0000259" key="5">
    <source>
        <dbReference type="Pfam" id="PF13476"/>
    </source>
</evidence>
<comment type="similarity">
    <text evidence="1">Belongs to the SMC family. SbcC subfamily.</text>
</comment>
<dbReference type="SUPFAM" id="SSF52540">
    <property type="entry name" value="P-loop containing nucleoside triphosphate hydrolases"/>
    <property type="match status" value="1"/>
</dbReference>
<dbReference type="Gene3D" id="3.40.50.300">
    <property type="entry name" value="P-loop containing nucleotide triphosphate hydrolases"/>
    <property type="match status" value="2"/>
</dbReference>
<evidence type="ECO:0000256" key="1">
    <source>
        <dbReference type="ARBA" id="ARBA00006930"/>
    </source>
</evidence>
<evidence type="ECO:0000313" key="7">
    <source>
        <dbReference type="Proteomes" id="UP000594569"/>
    </source>
</evidence>
<name>A0A7T1LAJ5_STRSU</name>
<reference evidence="6 7" key="1">
    <citation type="submission" date="2020-12" db="EMBL/GenBank/DDBJ databases">
        <title>Nonconservative transfer and diversity of a new family of integrative and conjugative elements associated with antibiotic resistance in zoonotic pathogen Streptococcus suis.</title>
        <authorList>
            <person name="Huang J."/>
        </authorList>
    </citation>
    <scope>NUCLEOTIDE SEQUENCE [LARGE SCALE GENOMIC DNA]</scope>
    <source>
        <strain evidence="6 7">YZDH1</strain>
    </source>
</reference>
<dbReference type="PANTHER" id="PTHR32114">
    <property type="entry name" value="ABC TRANSPORTER ABCH.3"/>
    <property type="match status" value="1"/>
</dbReference>
<comment type="subunit">
    <text evidence="2">Heterodimer of SbcC and SbcD.</text>
</comment>
<proteinExistence type="inferred from homology"/>
<gene>
    <name evidence="6" type="ORF">I5V48_01405</name>
</gene>
<organism evidence="6 7">
    <name type="scientific">Streptococcus suis</name>
    <dbReference type="NCBI Taxonomy" id="1307"/>
    <lineage>
        <taxon>Bacteria</taxon>
        <taxon>Bacillati</taxon>
        <taxon>Bacillota</taxon>
        <taxon>Bacilli</taxon>
        <taxon>Lactobacillales</taxon>
        <taxon>Streptococcaceae</taxon>
        <taxon>Streptococcus</taxon>
    </lineage>
</organism>
<evidence type="ECO:0000256" key="2">
    <source>
        <dbReference type="ARBA" id="ARBA00011322"/>
    </source>
</evidence>
<dbReference type="InterPro" id="IPR027417">
    <property type="entry name" value="P-loop_NTPase"/>
</dbReference>
<dbReference type="GO" id="GO:0006302">
    <property type="term" value="P:double-strand break repair"/>
    <property type="evidence" value="ECO:0007669"/>
    <property type="project" value="InterPro"/>
</dbReference>
<accession>A0A7T1LAJ5</accession>
<protein>
    <recommendedName>
        <fullName evidence="3">Nuclease SbcCD subunit C</fullName>
    </recommendedName>
</protein>
<dbReference type="InterPro" id="IPR038729">
    <property type="entry name" value="Rad50/SbcC_AAA"/>
</dbReference>
<dbReference type="PANTHER" id="PTHR32114:SF2">
    <property type="entry name" value="ABC TRANSPORTER ABCH.3"/>
    <property type="match status" value="1"/>
</dbReference>
<keyword evidence="4" id="KW-0175">Coiled coil</keyword>
<evidence type="ECO:0000256" key="4">
    <source>
        <dbReference type="SAM" id="Coils"/>
    </source>
</evidence>
<sequence length="882" mass="103303">MIRLKQVTIKNFRNFQGEYEFDFTKNITIFLGDNGNGKSSIFDAIQWCITGKIDRFGENSAESWRNILINKDSNDCFVEILFSNELKLKRSVSRNSNITVSCQDGDDRVVRGERNVKDCLNSAFVDFQNNNFDFQEALKSSLLAQDQVLNFIASDTPTQRYNVLSSILGMEEIAKIKQNLETVRRIIEKKVNEEDRIEKQITEKIENQKLKLEMKYDIGNINIEVANEFNFEDKQNEKDNLLKSKIQIEDKLTRFHSLQKMINGDVGNLSRLTEKIQGLESFLKDSQSERERIIKDLALNENSLEQNKKNIERVNQEMEIKSQNGEKGEELKKIEKQLSSPELHELSFELEENIQKQVFKFGRSLDEYQYALSNIAEYNQLLQKRRSVPKSIDEFRQKIKHKELEITNHQNNIIDLNSELLSNNSDNDIELLIEMVREASKFVNSHREFENNCPVCNQSILNVSVHFDRRIAHLLQQSKITAERIGKHKRQTRELEEQVNNKQKEIGQLQFTISDLENQYSEIQRRLQSLEGHSLYVKEYFSLDYSQIDLSINYLKYNIEKRQQYLALKNKKGQIEQQLEEHSDVRFSGLNLEQLLKENRALTKKNDELSTLEKELMLKIEKQKITLDSLKRMDELISEISKEYRFADNDNPSIVLTDLINDKAKKIDRLSQELRNHKNIIEYNTIKDDLLNKEELLRHVLKVKEKLDNKYKLVDKEINHINQKFSFSKIINSNKSIIQKYFNYLNPNVATYRNLHLNIDDNENTLDIEIVNNNQTIKAANVLSSGQLNVLAISIFIAKNIGQNNSAIDFIAIDDPIQNMDDINQFSMIDVLGRLNKQLIFTTHDAKYVNLFLKKNELRLNNIAVYYLDAEEGRYENILDYN</sequence>
<evidence type="ECO:0000256" key="3">
    <source>
        <dbReference type="ARBA" id="ARBA00013368"/>
    </source>
</evidence>
<dbReference type="Pfam" id="PF13476">
    <property type="entry name" value="AAA_23"/>
    <property type="match status" value="1"/>
</dbReference>
<feature type="coiled-coil region" evidence="4">
    <location>
        <begin position="231"/>
        <end position="324"/>
    </location>
</feature>
<dbReference type="Proteomes" id="UP000594569">
    <property type="component" value="Chromosome"/>
</dbReference>
<feature type="coiled-coil region" evidence="4">
    <location>
        <begin position="592"/>
        <end position="622"/>
    </location>
</feature>
<dbReference type="GO" id="GO:0016887">
    <property type="term" value="F:ATP hydrolysis activity"/>
    <property type="evidence" value="ECO:0007669"/>
    <property type="project" value="InterPro"/>
</dbReference>
<evidence type="ECO:0000313" key="6">
    <source>
        <dbReference type="EMBL" id="QPO26831.1"/>
    </source>
</evidence>